<dbReference type="PROSITE" id="PS51898">
    <property type="entry name" value="TYR_RECOMBINASE"/>
    <property type="match status" value="1"/>
</dbReference>
<feature type="domain" description="Tyr recombinase" evidence="2">
    <location>
        <begin position="10"/>
        <end position="217"/>
    </location>
</feature>
<dbReference type="PANTHER" id="PTHR35617:SF3">
    <property type="entry name" value="CORE-BINDING (CB) DOMAIN-CONTAINING PROTEIN"/>
    <property type="match status" value="1"/>
</dbReference>
<sequence>MKGISRLRPAQPRYTYTWDPQRLFSYLETLPDNLNLLQLSQKVVSLLALITGGRLQTISLIRLSNIREEMDTIQINITDPIKTSGVNNEQPTLHIPSFKEKPCLCVATTLKAYIAATKDIRKKDQDFIFLSAKKPHATAKKQTLSRWVKQMLSSAGIDTSVFKPHSTRHSSTSAALRRGVSLETICRTAGWSEHTATFAKFYNRRLTDRTDFAKALLTMSLNKD</sequence>
<evidence type="ECO:0000256" key="1">
    <source>
        <dbReference type="ARBA" id="ARBA00023172"/>
    </source>
</evidence>
<evidence type="ECO:0000259" key="2">
    <source>
        <dbReference type="PROSITE" id="PS51898"/>
    </source>
</evidence>
<dbReference type="PANTHER" id="PTHR35617">
    <property type="entry name" value="PHAGE_INTEGRASE DOMAIN-CONTAINING PROTEIN"/>
    <property type="match status" value="1"/>
</dbReference>
<proteinExistence type="predicted"/>
<dbReference type="EMBL" id="GEZM01007572">
    <property type="protein sequence ID" value="JAV95089.1"/>
    <property type="molecule type" value="Transcribed_RNA"/>
</dbReference>
<dbReference type="InterPro" id="IPR013762">
    <property type="entry name" value="Integrase-like_cat_sf"/>
</dbReference>
<name>A0A1Y1NBJ0_PHOPY</name>
<dbReference type="Gene3D" id="1.10.443.10">
    <property type="entry name" value="Intergrase catalytic core"/>
    <property type="match status" value="1"/>
</dbReference>
<dbReference type="SUPFAM" id="SSF56349">
    <property type="entry name" value="DNA breaking-rejoining enzymes"/>
    <property type="match status" value="1"/>
</dbReference>
<evidence type="ECO:0000313" key="3">
    <source>
        <dbReference type="EMBL" id="JAV95089.1"/>
    </source>
</evidence>
<protein>
    <recommendedName>
        <fullName evidence="2">Tyr recombinase domain-containing protein</fullName>
    </recommendedName>
</protein>
<dbReference type="InterPro" id="IPR002104">
    <property type="entry name" value="Integrase_catalytic"/>
</dbReference>
<dbReference type="GO" id="GO:0006310">
    <property type="term" value="P:DNA recombination"/>
    <property type="evidence" value="ECO:0007669"/>
    <property type="project" value="UniProtKB-KW"/>
</dbReference>
<dbReference type="CDD" id="cd00397">
    <property type="entry name" value="DNA_BRE_C"/>
    <property type="match status" value="1"/>
</dbReference>
<organism evidence="3">
    <name type="scientific">Photinus pyralis</name>
    <name type="common">Common eastern firefly</name>
    <name type="synonym">Lampyris pyralis</name>
    <dbReference type="NCBI Taxonomy" id="7054"/>
    <lineage>
        <taxon>Eukaryota</taxon>
        <taxon>Metazoa</taxon>
        <taxon>Ecdysozoa</taxon>
        <taxon>Arthropoda</taxon>
        <taxon>Hexapoda</taxon>
        <taxon>Insecta</taxon>
        <taxon>Pterygota</taxon>
        <taxon>Neoptera</taxon>
        <taxon>Endopterygota</taxon>
        <taxon>Coleoptera</taxon>
        <taxon>Polyphaga</taxon>
        <taxon>Elateriformia</taxon>
        <taxon>Elateroidea</taxon>
        <taxon>Lampyridae</taxon>
        <taxon>Lampyrinae</taxon>
        <taxon>Photinus</taxon>
    </lineage>
</organism>
<reference evidence="3" key="1">
    <citation type="journal article" date="2016" name="Sci. Rep.">
        <title>Molecular characterization of firefly nuptial gifts: a multi-omics approach sheds light on postcopulatory sexual selection.</title>
        <authorList>
            <person name="Al-Wathiqui N."/>
            <person name="Fallon T.R."/>
            <person name="South A."/>
            <person name="Weng J.K."/>
            <person name="Lewis S.M."/>
        </authorList>
    </citation>
    <scope>NUCLEOTIDE SEQUENCE</scope>
</reference>
<dbReference type="GO" id="GO:0003677">
    <property type="term" value="F:DNA binding"/>
    <property type="evidence" value="ECO:0007669"/>
    <property type="project" value="InterPro"/>
</dbReference>
<accession>A0A1Y1NBJ0</accession>
<dbReference type="GO" id="GO:0015074">
    <property type="term" value="P:DNA integration"/>
    <property type="evidence" value="ECO:0007669"/>
    <property type="project" value="InterPro"/>
</dbReference>
<keyword evidence="1" id="KW-0233">DNA recombination</keyword>
<dbReference type="Pfam" id="PF00589">
    <property type="entry name" value="Phage_integrase"/>
    <property type="match status" value="1"/>
</dbReference>
<dbReference type="AlphaFoldDB" id="A0A1Y1NBJ0"/>
<dbReference type="InterPro" id="IPR011010">
    <property type="entry name" value="DNA_brk_join_enz"/>
</dbReference>